<feature type="transmembrane region" description="Helical" evidence="1">
    <location>
        <begin position="20"/>
        <end position="40"/>
    </location>
</feature>
<sequence length="82" mass="8792">MSPNETSRTAGGGRSRLAEAFTPSRIGMVVLAVVTLVFLFENTREVRIRLLIPEVSTPLYPALLATVLLGACGSYAAARGWK</sequence>
<protein>
    <submittedName>
        <fullName evidence="2">DUF1049 domain-containing protein</fullName>
    </submittedName>
</protein>
<keyword evidence="3" id="KW-1185">Reference proteome</keyword>
<proteinExistence type="predicted"/>
<name>A0ABZ1L5R0_9ACTN</name>
<gene>
    <name evidence="2" type="ORF">OG814_07895</name>
</gene>
<evidence type="ECO:0000256" key="1">
    <source>
        <dbReference type="SAM" id="Phobius"/>
    </source>
</evidence>
<evidence type="ECO:0000313" key="2">
    <source>
        <dbReference type="EMBL" id="WTR69189.1"/>
    </source>
</evidence>
<keyword evidence="1" id="KW-1133">Transmembrane helix</keyword>
<dbReference type="EMBL" id="CP108188">
    <property type="protein sequence ID" value="WTR69189.1"/>
    <property type="molecule type" value="Genomic_DNA"/>
</dbReference>
<organism evidence="2 3">
    <name type="scientific">Streptomyces zaomyceticus</name>
    <dbReference type="NCBI Taxonomy" id="68286"/>
    <lineage>
        <taxon>Bacteria</taxon>
        <taxon>Bacillati</taxon>
        <taxon>Actinomycetota</taxon>
        <taxon>Actinomycetes</taxon>
        <taxon>Kitasatosporales</taxon>
        <taxon>Streptomycetaceae</taxon>
        <taxon>Streptomyces</taxon>
    </lineage>
</organism>
<dbReference type="RefSeq" id="WP_406333893.1">
    <property type="nucleotide sequence ID" value="NZ_CP108188.1"/>
</dbReference>
<keyword evidence="1" id="KW-0812">Transmembrane</keyword>
<feature type="transmembrane region" description="Helical" evidence="1">
    <location>
        <begin position="60"/>
        <end position="78"/>
    </location>
</feature>
<dbReference type="Proteomes" id="UP001622594">
    <property type="component" value="Chromosome"/>
</dbReference>
<keyword evidence="1" id="KW-0472">Membrane</keyword>
<evidence type="ECO:0000313" key="3">
    <source>
        <dbReference type="Proteomes" id="UP001622594"/>
    </source>
</evidence>
<reference evidence="2 3" key="1">
    <citation type="submission" date="2022-10" db="EMBL/GenBank/DDBJ databases">
        <title>The complete genomes of actinobacterial strains from the NBC collection.</title>
        <authorList>
            <person name="Joergensen T.S."/>
            <person name="Alvarez Arevalo M."/>
            <person name="Sterndorff E.B."/>
            <person name="Faurdal D."/>
            <person name="Vuksanovic O."/>
            <person name="Mourched A.-S."/>
            <person name="Charusanti P."/>
            <person name="Shaw S."/>
            <person name="Blin K."/>
            <person name="Weber T."/>
        </authorList>
    </citation>
    <scope>NUCLEOTIDE SEQUENCE [LARGE SCALE GENOMIC DNA]</scope>
    <source>
        <strain evidence="2 3">NBC_00123</strain>
    </source>
</reference>
<accession>A0ABZ1L5R0</accession>